<dbReference type="Pfam" id="PF00691">
    <property type="entry name" value="OmpA"/>
    <property type="match status" value="1"/>
</dbReference>
<evidence type="ECO:0000256" key="3">
    <source>
        <dbReference type="ARBA" id="ARBA00023237"/>
    </source>
</evidence>
<dbReference type="InterPro" id="IPR006664">
    <property type="entry name" value="OMP_bac"/>
</dbReference>
<gene>
    <name evidence="5" type="ORF">MNB_SV-6-978</name>
</gene>
<evidence type="ECO:0000313" key="5">
    <source>
        <dbReference type="EMBL" id="SFV61459.1"/>
    </source>
</evidence>
<name>A0A1W1C6S0_9ZZZZ</name>
<dbReference type="InterPro" id="IPR006665">
    <property type="entry name" value="OmpA-like"/>
</dbReference>
<keyword evidence="5" id="KW-0449">Lipoprotein</keyword>
<evidence type="ECO:0000256" key="1">
    <source>
        <dbReference type="ARBA" id="ARBA00004442"/>
    </source>
</evidence>
<organism evidence="5">
    <name type="scientific">hydrothermal vent metagenome</name>
    <dbReference type="NCBI Taxonomy" id="652676"/>
    <lineage>
        <taxon>unclassified sequences</taxon>
        <taxon>metagenomes</taxon>
        <taxon>ecological metagenomes</taxon>
    </lineage>
</organism>
<evidence type="ECO:0000259" key="4">
    <source>
        <dbReference type="PROSITE" id="PS51123"/>
    </source>
</evidence>
<dbReference type="PROSITE" id="PS51257">
    <property type="entry name" value="PROKAR_LIPOPROTEIN"/>
    <property type="match status" value="1"/>
</dbReference>
<keyword evidence="2" id="KW-0472">Membrane</keyword>
<dbReference type="PANTHER" id="PTHR30329">
    <property type="entry name" value="STATOR ELEMENT OF FLAGELLAR MOTOR COMPLEX"/>
    <property type="match status" value="1"/>
</dbReference>
<feature type="domain" description="OmpA-like" evidence="4">
    <location>
        <begin position="57"/>
        <end position="173"/>
    </location>
</feature>
<evidence type="ECO:0000256" key="2">
    <source>
        <dbReference type="ARBA" id="ARBA00023136"/>
    </source>
</evidence>
<reference evidence="5" key="1">
    <citation type="submission" date="2016-10" db="EMBL/GenBank/DDBJ databases">
        <authorList>
            <person name="de Groot N.N."/>
        </authorList>
    </citation>
    <scope>NUCLEOTIDE SEQUENCE</scope>
</reference>
<dbReference type="InterPro" id="IPR036737">
    <property type="entry name" value="OmpA-like_sf"/>
</dbReference>
<dbReference type="GO" id="GO:0009279">
    <property type="term" value="C:cell outer membrane"/>
    <property type="evidence" value="ECO:0007669"/>
    <property type="project" value="UniProtKB-SubCell"/>
</dbReference>
<dbReference type="EMBL" id="FPHC01000064">
    <property type="protein sequence ID" value="SFV61459.1"/>
    <property type="molecule type" value="Genomic_DNA"/>
</dbReference>
<dbReference type="SUPFAM" id="SSF103088">
    <property type="entry name" value="OmpA-like"/>
    <property type="match status" value="1"/>
</dbReference>
<proteinExistence type="predicted"/>
<keyword evidence="3" id="KW-0998">Cell outer membrane</keyword>
<protein>
    <submittedName>
        <fullName evidence="5">Outer membrane lipoprotein omp16</fullName>
    </submittedName>
</protein>
<dbReference type="PANTHER" id="PTHR30329:SF21">
    <property type="entry name" value="LIPOPROTEIN YIAD-RELATED"/>
    <property type="match status" value="1"/>
</dbReference>
<dbReference type="InterPro" id="IPR050330">
    <property type="entry name" value="Bact_OuterMem_StrucFunc"/>
</dbReference>
<accession>A0A1W1C6S0</accession>
<comment type="subcellular location">
    <subcellularLocation>
        <location evidence="1">Cell outer membrane</location>
    </subcellularLocation>
</comment>
<dbReference type="PROSITE" id="PS51123">
    <property type="entry name" value="OMPA_2"/>
    <property type="match status" value="1"/>
</dbReference>
<dbReference type="PRINTS" id="PR01021">
    <property type="entry name" value="OMPADOMAIN"/>
</dbReference>
<dbReference type="CDD" id="cd07185">
    <property type="entry name" value="OmpA_C-like"/>
    <property type="match status" value="1"/>
</dbReference>
<dbReference type="Gene3D" id="3.30.1330.60">
    <property type="entry name" value="OmpA-like domain"/>
    <property type="match status" value="1"/>
</dbReference>
<dbReference type="AlphaFoldDB" id="A0A1W1C6S0"/>
<sequence length="173" mass="18505">MMKKTILFVAIILLMLSGCSKKKPKPTNANEIASDTISVDESSFGNGGGVAGNGGPGYNSSSDGMRSIYFAFDQYTLDSDMQSIVSFNAGVLGKKLGSAQVKLEGNCDEFGTDEYNYALGLKRAKAVKDSLVMQGVNGSKIVLVSYGESNPKCSTMSDSCYAQNRRVDLHILR</sequence>